<organism evidence="19">
    <name type="scientific">marine metagenome</name>
    <dbReference type="NCBI Taxonomy" id="408172"/>
    <lineage>
        <taxon>unclassified sequences</taxon>
        <taxon>metagenomes</taxon>
        <taxon>ecological metagenomes</taxon>
    </lineage>
</organism>
<evidence type="ECO:0000256" key="12">
    <source>
        <dbReference type="ARBA" id="ARBA00022842"/>
    </source>
</evidence>
<proteinExistence type="inferred from homology"/>
<dbReference type="InterPro" id="IPR045864">
    <property type="entry name" value="aa-tRNA-synth_II/BPL/LPL"/>
</dbReference>
<keyword evidence="12" id="KW-0460">Magnesium</keyword>
<dbReference type="InterPro" id="IPR005146">
    <property type="entry name" value="B3/B4_tRNA-bd"/>
</dbReference>
<dbReference type="GO" id="GO:0000287">
    <property type="term" value="F:magnesium ion binding"/>
    <property type="evidence" value="ECO:0007669"/>
    <property type="project" value="InterPro"/>
</dbReference>
<evidence type="ECO:0000313" key="19">
    <source>
        <dbReference type="EMBL" id="SVB25801.1"/>
    </source>
</evidence>
<dbReference type="PROSITE" id="PS51483">
    <property type="entry name" value="B5"/>
    <property type="match status" value="1"/>
</dbReference>
<dbReference type="SMART" id="SM00873">
    <property type="entry name" value="B3_4"/>
    <property type="match status" value="1"/>
</dbReference>
<comment type="similarity">
    <text evidence="3">Belongs to the phenylalanyl-tRNA synthetase beta subunit family. Type 1 subfamily.</text>
</comment>
<evidence type="ECO:0000259" key="17">
    <source>
        <dbReference type="PROSITE" id="PS51447"/>
    </source>
</evidence>
<dbReference type="PROSITE" id="PS51447">
    <property type="entry name" value="FDX_ACB"/>
    <property type="match status" value="1"/>
</dbReference>
<dbReference type="Gene3D" id="3.30.56.10">
    <property type="match status" value="2"/>
</dbReference>
<dbReference type="SUPFAM" id="SSF54991">
    <property type="entry name" value="Anticodon-binding domain of PheRS"/>
    <property type="match status" value="1"/>
</dbReference>
<dbReference type="Gene3D" id="3.30.70.380">
    <property type="entry name" value="Ferrodoxin-fold anticodon-binding domain"/>
    <property type="match status" value="1"/>
</dbReference>
<keyword evidence="14" id="KW-0030">Aminoacyl-tRNA synthetase</keyword>
<keyword evidence="11" id="KW-0067">ATP-binding</keyword>
<evidence type="ECO:0000256" key="11">
    <source>
        <dbReference type="ARBA" id="ARBA00022840"/>
    </source>
</evidence>
<dbReference type="InterPro" id="IPR045060">
    <property type="entry name" value="Phe-tRNA-ligase_IIc_bsu"/>
</dbReference>
<comment type="subcellular location">
    <subcellularLocation>
        <location evidence="2">Cytoplasm</location>
    </subcellularLocation>
</comment>
<dbReference type="AlphaFoldDB" id="A0A382CJI8"/>
<comment type="catalytic activity">
    <reaction evidence="16">
        <text>tRNA(Phe) + L-phenylalanine + ATP = L-phenylalanyl-tRNA(Phe) + AMP + diphosphate + H(+)</text>
        <dbReference type="Rhea" id="RHEA:19413"/>
        <dbReference type="Rhea" id="RHEA-COMP:9668"/>
        <dbReference type="Rhea" id="RHEA-COMP:9699"/>
        <dbReference type="ChEBI" id="CHEBI:15378"/>
        <dbReference type="ChEBI" id="CHEBI:30616"/>
        <dbReference type="ChEBI" id="CHEBI:33019"/>
        <dbReference type="ChEBI" id="CHEBI:58095"/>
        <dbReference type="ChEBI" id="CHEBI:78442"/>
        <dbReference type="ChEBI" id="CHEBI:78531"/>
        <dbReference type="ChEBI" id="CHEBI:456215"/>
        <dbReference type="EC" id="6.1.1.20"/>
    </reaction>
</comment>
<keyword evidence="10" id="KW-0547">Nucleotide-binding</keyword>
<dbReference type="InterPro" id="IPR020825">
    <property type="entry name" value="Phe-tRNA_synthase-like_B3/B4"/>
</dbReference>
<dbReference type="InterPro" id="IPR036690">
    <property type="entry name" value="Fdx_antiC-bd_sf"/>
</dbReference>
<protein>
    <recommendedName>
        <fullName evidence="6">Phenylalanine--tRNA ligase beta subunit</fullName>
        <ecNumber evidence="5">6.1.1.20</ecNumber>
    </recommendedName>
    <alternativeName>
        <fullName evidence="15">Phenylalanyl-tRNA synthetase beta subunit</fullName>
    </alternativeName>
</protein>
<dbReference type="GO" id="GO:0009328">
    <property type="term" value="C:phenylalanine-tRNA ligase complex"/>
    <property type="evidence" value="ECO:0007669"/>
    <property type="project" value="TreeGrafter"/>
</dbReference>
<evidence type="ECO:0000256" key="3">
    <source>
        <dbReference type="ARBA" id="ARBA00008653"/>
    </source>
</evidence>
<reference evidence="19" key="1">
    <citation type="submission" date="2018-05" db="EMBL/GenBank/DDBJ databases">
        <authorList>
            <person name="Lanie J.A."/>
            <person name="Ng W.-L."/>
            <person name="Kazmierczak K.M."/>
            <person name="Andrzejewski T.M."/>
            <person name="Davidsen T.M."/>
            <person name="Wayne K.J."/>
            <person name="Tettelin H."/>
            <person name="Glass J.I."/>
            <person name="Rusch D."/>
            <person name="Podicherti R."/>
            <person name="Tsui H.-C.T."/>
            <person name="Winkler M.E."/>
        </authorList>
    </citation>
    <scope>NUCLEOTIDE SEQUENCE</scope>
</reference>
<dbReference type="Pfam" id="PF03483">
    <property type="entry name" value="B3_4"/>
    <property type="match status" value="1"/>
</dbReference>
<keyword evidence="13" id="KW-0648">Protein biosynthesis</keyword>
<dbReference type="NCBIfam" id="TIGR00472">
    <property type="entry name" value="pheT_bact"/>
    <property type="match status" value="1"/>
</dbReference>
<dbReference type="EC" id="6.1.1.20" evidence="5"/>
<evidence type="ECO:0000256" key="8">
    <source>
        <dbReference type="ARBA" id="ARBA00022598"/>
    </source>
</evidence>
<evidence type="ECO:0000256" key="13">
    <source>
        <dbReference type="ARBA" id="ARBA00022917"/>
    </source>
</evidence>
<dbReference type="InterPro" id="IPR012340">
    <property type="entry name" value="NA-bd_OB-fold"/>
</dbReference>
<dbReference type="FunFam" id="3.30.56.10:FF:000002">
    <property type="entry name" value="Phenylalanine--tRNA ligase beta subunit"/>
    <property type="match status" value="1"/>
</dbReference>
<evidence type="ECO:0000256" key="6">
    <source>
        <dbReference type="ARBA" id="ARBA00017032"/>
    </source>
</evidence>
<dbReference type="SUPFAM" id="SSF50249">
    <property type="entry name" value="Nucleic acid-binding proteins"/>
    <property type="match status" value="1"/>
</dbReference>
<dbReference type="Gene3D" id="3.50.40.10">
    <property type="entry name" value="Phenylalanyl-trna Synthetase, Chain B, domain 3"/>
    <property type="match status" value="1"/>
</dbReference>
<feature type="domain" description="B5" evidence="18">
    <location>
        <begin position="278"/>
        <end position="353"/>
    </location>
</feature>
<dbReference type="Gene3D" id="3.30.930.10">
    <property type="entry name" value="Bira Bifunctional Protein, Domain 2"/>
    <property type="match status" value="1"/>
</dbReference>
<evidence type="ECO:0000259" key="18">
    <source>
        <dbReference type="PROSITE" id="PS51483"/>
    </source>
</evidence>
<evidence type="ECO:0000256" key="9">
    <source>
        <dbReference type="ARBA" id="ARBA00022723"/>
    </source>
</evidence>
<dbReference type="Pfam" id="PF17759">
    <property type="entry name" value="tRNA_synthFbeta"/>
    <property type="match status" value="1"/>
</dbReference>
<name>A0A382CJI8_9ZZZZ</name>
<dbReference type="GO" id="GO:0003723">
    <property type="term" value="F:RNA binding"/>
    <property type="evidence" value="ECO:0007669"/>
    <property type="project" value="InterPro"/>
</dbReference>
<evidence type="ECO:0000256" key="1">
    <source>
        <dbReference type="ARBA" id="ARBA00001946"/>
    </source>
</evidence>
<evidence type="ECO:0000256" key="10">
    <source>
        <dbReference type="ARBA" id="ARBA00022741"/>
    </source>
</evidence>
<dbReference type="SUPFAM" id="SSF46955">
    <property type="entry name" value="Putative DNA-binding domain"/>
    <property type="match status" value="1"/>
</dbReference>
<dbReference type="InterPro" id="IPR004532">
    <property type="entry name" value="Phe-tRNA-ligase_IIc_bsu_bact"/>
</dbReference>
<dbReference type="InterPro" id="IPR005121">
    <property type="entry name" value="Fdx_antiC-bd"/>
</dbReference>
<keyword evidence="9" id="KW-0479">Metal-binding</keyword>
<comment type="cofactor">
    <cofactor evidence="1">
        <name>Mg(2+)</name>
        <dbReference type="ChEBI" id="CHEBI:18420"/>
    </cofactor>
</comment>
<dbReference type="Pfam" id="PF03484">
    <property type="entry name" value="B5"/>
    <property type="match status" value="1"/>
</dbReference>
<dbReference type="SUPFAM" id="SSF55681">
    <property type="entry name" value="Class II aaRS and biotin synthetases"/>
    <property type="match status" value="1"/>
</dbReference>
<sequence>GISDEHEGIMVLPDKLKAGTAINAYLEDVYDALDLDITPNRPDGFSHYGVARDIALKTGRKLKDLSIKKATKKAQDIHDIASVKIADKDDCPRYMGAVLENVSVGPTPDWMVARLKAAGQRSINNIVDISNYVLLEMGHPTHIFDYDKIPSNTIGIRRVKNDRQITTLDEEKRKLSQQQLLITDGKKPIALAGIMGGLNSAVTENTTTVFVESAYFDPVTIRKGSKELGLLTDASRRFERGADIQATETALWQVINLIMELANGTMVPGIIDEYPGAVKVPRIAMRRSELDLYAGCEISDQKVTGILNGLGVTNNKKKDHWVCTPPTYRPDLEREVDLLEEIIRVYGYDNIPAATHFSSSFSLADLDPEENLDQLRQLLSGFGYHECQSNSLQSAGWAKARGIKPVPVMNPLSETMSHMRTDLLPGLLETIDFNIKNGSPDIYLFEIGNVFQQQKPGLKGIKETPIMGAVLHGYSASLTVHEQAKPVSLFTAMGHINSLFAALGASAPDFEPADSRGFANAFNIIQGKQCFGLLGTVDRKFVTDLDLEIDDPVYSFHIELGSFTELLDQQRKFAPINPYPIVERDVDFVLSEEVETGTVSALISGKNFPNLTAVFPLDIFRHESLGSRAKSVTFHFKFQNPNKTLE</sequence>
<feature type="non-terminal residue" evidence="19">
    <location>
        <position position="1"/>
    </location>
</feature>
<accession>A0A382CJI8</accession>
<feature type="non-terminal residue" evidence="19">
    <location>
        <position position="646"/>
    </location>
</feature>
<evidence type="ECO:0000256" key="7">
    <source>
        <dbReference type="ARBA" id="ARBA00022490"/>
    </source>
</evidence>
<keyword evidence="7" id="KW-0963">Cytoplasm</keyword>
<dbReference type="InterPro" id="IPR005147">
    <property type="entry name" value="tRNA_synthase_B5-dom"/>
</dbReference>
<comment type="subunit">
    <text evidence="4">Tetramer of two alpha and two beta subunits.</text>
</comment>
<evidence type="ECO:0000256" key="4">
    <source>
        <dbReference type="ARBA" id="ARBA00011209"/>
    </source>
</evidence>
<evidence type="ECO:0000256" key="15">
    <source>
        <dbReference type="ARBA" id="ARBA00033189"/>
    </source>
</evidence>
<dbReference type="FunFam" id="3.50.40.10:FF:000001">
    <property type="entry name" value="Phenylalanine--tRNA ligase beta subunit"/>
    <property type="match status" value="1"/>
</dbReference>
<evidence type="ECO:0000256" key="14">
    <source>
        <dbReference type="ARBA" id="ARBA00023146"/>
    </source>
</evidence>
<evidence type="ECO:0000256" key="5">
    <source>
        <dbReference type="ARBA" id="ARBA00012814"/>
    </source>
</evidence>
<dbReference type="SMART" id="SM00896">
    <property type="entry name" value="FDX-ACB"/>
    <property type="match status" value="1"/>
</dbReference>
<dbReference type="EMBL" id="UINC01034642">
    <property type="protein sequence ID" value="SVB25801.1"/>
    <property type="molecule type" value="Genomic_DNA"/>
</dbReference>
<dbReference type="GO" id="GO:0004826">
    <property type="term" value="F:phenylalanine-tRNA ligase activity"/>
    <property type="evidence" value="ECO:0007669"/>
    <property type="project" value="UniProtKB-EC"/>
</dbReference>
<dbReference type="Pfam" id="PF03147">
    <property type="entry name" value="FDX-ACB"/>
    <property type="match status" value="1"/>
</dbReference>
<dbReference type="PANTHER" id="PTHR10947">
    <property type="entry name" value="PHENYLALANYL-TRNA SYNTHETASE BETA CHAIN AND LEUCINE-RICH REPEAT-CONTAINING PROTEIN 47"/>
    <property type="match status" value="1"/>
</dbReference>
<dbReference type="PANTHER" id="PTHR10947:SF0">
    <property type="entry name" value="PHENYLALANINE--TRNA LIGASE BETA SUBUNIT"/>
    <property type="match status" value="1"/>
</dbReference>
<keyword evidence="8" id="KW-0436">Ligase</keyword>
<evidence type="ECO:0000256" key="16">
    <source>
        <dbReference type="ARBA" id="ARBA00049255"/>
    </source>
</evidence>
<gene>
    <name evidence="19" type="ORF">METZ01_LOCUS178655</name>
</gene>
<dbReference type="GO" id="GO:0005524">
    <property type="term" value="F:ATP binding"/>
    <property type="evidence" value="ECO:0007669"/>
    <property type="project" value="UniProtKB-KW"/>
</dbReference>
<dbReference type="SMART" id="SM00874">
    <property type="entry name" value="B5"/>
    <property type="match status" value="1"/>
</dbReference>
<dbReference type="GO" id="GO:0006432">
    <property type="term" value="P:phenylalanyl-tRNA aminoacylation"/>
    <property type="evidence" value="ECO:0007669"/>
    <property type="project" value="InterPro"/>
</dbReference>
<dbReference type="SUPFAM" id="SSF56037">
    <property type="entry name" value="PheT/TilS domain"/>
    <property type="match status" value="1"/>
</dbReference>
<evidence type="ECO:0000256" key="2">
    <source>
        <dbReference type="ARBA" id="ARBA00004496"/>
    </source>
</evidence>
<dbReference type="HAMAP" id="MF_00283">
    <property type="entry name" value="Phe_tRNA_synth_beta1"/>
    <property type="match status" value="1"/>
</dbReference>
<dbReference type="InterPro" id="IPR009061">
    <property type="entry name" value="DNA-bd_dom_put_sf"/>
</dbReference>
<feature type="domain" description="FDX-ACB" evidence="17">
    <location>
        <begin position="577"/>
        <end position="646"/>
    </location>
</feature>
<dbReference type="InterPro" id="IPR041616">
    <property type="entry name" value="PheRS_beta_core"/>
</dbReference>